<dbReference type="PANTHER" id="PTHR11076">
    <property type="entry name" value="DNA REPAIR POLYMERASE UMUC / TRANSFERASE FAMILY MEMBER"/>
    <property type="match status" value="1"/>
</dbReference>
<dbReference type="Gene3D" id="3.30.70.270">
    <property type="match status" value="1"/>
</dbReference>
<dbReference type="PROSITE" id="PS50173">
    <property type="entry name" value="UMUC"/>
    <property type="match status" value="1"/>
</dbReference>
<dbReference type="Pfam" id="PF00817">
    <property type="entry name" value="IMS"/>
    <property type="match status" value="1"/>
</dbReference>
<proteinExistence type="inferred from homology"/>
<comment type="similarity">
    <text evidence="1">Belongs to the DNA polymerase type-Y family.</text>
</comment>
<dbReference type="GO" id="GO:0042276">
    <property type="term" value="P:error-prone translesion synthesis"/>
    <property type="evidence" value="ECO:0007669"/>
    <property type="project" value="TreeGrafter"/>
</dbReference>
<protein>
    <submittedName>
        <fullName evidence="3">DNA polymerase IV</fullName>
    </submittedName>
</protein>
<sequence length="352" mass="39846">MPIWEAKQACPDGIYIKRDFRWYEAISKRMLAELREHFSPRVENYSIDESFWAGYPCPGMDFQASAVHIRDHMLRVVGVPVTVAFARTRTLAKLFADTSKPFGAVAVLDQDRERELLAKLPVTEIAGIGARRAARLEPYGLKTCLDLARASRRLVRDLLTVVGQDLHDELNGIQVTPIRTQRTPHKNIARGGSLAGRVKDAFTLYGWLIRNVERLIEELHFHEVRPSTLTVYISYFEHPSAGGEVSLGVPSDRFDVIADAAKIGLGKAWRPGRQATHMHLIASKLKRAGSWQQGLFDMPDERAEALARVKREINETFGRFKIRSGATLYANDFYQDPANEYDVCDIRGKFCF</sequence>
<organism evidence="3 4">
    <name type="scientific">Fimbriiglobus ruber</name>
    <dbReference type="NCBI Taxonomy" id="1908690"/>
    <lineage>
        <taxon>Bacteria</taxon>
        <taxon>Pseudomonadati</taxon>
        <taxon>Planctomycetota</taxon>
        <taxon>Planctomycetia</taxon>
        <taxon>Gemmatales</taxon>
        <taxon>Gemmataceae</taxon>
        <taxon>Fimbriiglobus</taxon>
    </lineage>
</organism>
<dbReference type="SUPFAM" id="SSF56672">
    <property type="entry name" value="DNA/RNA polymerases"/>
    <property type="match status" value="1"/>
</dbReference>
<dbReference type="Gene3D" id="1.10.150.20">
    <property type="entry name" value="5' to 3' exonuclease, C-terminal subdomain"/>
    <property type="match status" value="1"/>
</dbReference>
<dbReference type="EMBL" id="NIDE01000017">
    <property type="protein sequence ID" value="OWK35554.1"/>
    <property type="molecule type" value="Genomic_DNA"/>
</dbReference>
<evidence type="ECO:0000313" key="4">
    <source>
        <dbReference type="Proteomes" id="UP000214646"/>
    </source>
</evidence>
<comment type="caution">
    <text evidence="3">The sequence shown here is derived from an EMBL/GenBank/DDBJ whole genome shotgun (WGS) entry which is preliminary data.</text>
</comment>
<keyword evidence="4" id="KW-1185">Reference proteome</keyword>
<dbReference type="InterPro" id="IPR050116">
    <property type="entry name" value="DNA_polymerase-Y"/>
</dbReference>
<dbReference type="GO" id="GO:0003887">
    <property type="term" value="F:DNA-directed DNA polymerase activity"/>
    <property type="evidence" value="ECO:0007669"/>
    <property type="project" value="TreeGrafter"/>
</dbReference>
<dbReference type="InterPro" id="IPR043128">
    <property type="entry name" value="Rev_trsase/Diguanyl_cyclase"/>
</dbReference>
<evidence type="ECO:0000256" key="1">
    <source>
        <dbReference type="ARBA" id="ARBA00010945"/>
    </source>
</evidence>
<dbReference type="GO" id="GO:0009432">
    <property type="term" value="P:SOS response"/>
    <property type="evidence" value="ECO:0007669"/>
    <property type="project" value="TreeGrafter"/>
</dbReference>
<evidence type="ECO:0000259" key="2">
    <source>
        <dbReference type="PROSITE" id="PS50173"/>
    </source>
</evidence>
<accession>A0A225D7D0</accession>
<dbReference type="InterPro" id="IPR017961">
    <property type="entry name" value="DNA_pol_Y-fam_little_finger"/>
</dbReference>
<dbReference type="Proteomes" id="UP000214646">
    <property type="component" value="Unassembled WGS sequence"/>
</dbReference>
<feature type="domain" description="UmuC" evidence="2">
    <location>
        <begin position="1"/>
        <end position="129"/>
    </location>
</feature>
<dbReference type="Pfam" id="PF11799">
    <property type="entry name" value="IMS_C"/>
    <property type="match status" value="1"/>
</dbReference>
<name>A0A225D7D0_9BACT</name>
<dbReference type="InterPro" id="IPR043502">
    <property type="entry name" value="DNA/RNA_pol_sf"/>
</dbReference>
<gene>
    <name evidence="3" type="ORF">FRUB_08117</name>
</gene>
<dbReference type="GO" id="GO:0005829">
    <property type="term" value="C:cytosol"/>
    <property type="evidence" value="ECO:0007669"/>
    <property type="project" value="TreeGrafter"/>
</dbReference>
<dbReference type="InterPro" id="IPR001126">
    <property type="entry name" value="UmuC"/>
</dbReference>
<dbReference type="AlphaFoldDB" id="A0A225D7D0"/>
<reference evidence="4" key="1">
    <citation type="submission" date="2017-06" db="EMBL/GenBank/DDBJ databases">
        <title>Genome analysis of Fimbriiglobus ruber SP5, the first member of the order Planctomycetales with confirmed chitinolytic capability.</title>
        <authorList>
            <person name="Ravin N.V."/>
            <person name="Rakitin A.L."/>
            <person name="Ivanova A.A."/>
            <person name="Beletsky A.V."/>
            <person name="Kulichevskaya I.S."/>
            <person name="Mardanov A.V."/>
            <person name="Dedysh S.N."/>
        </authorList>
    </citation>
    <scope>NUCLEOTIDE SEQUENCE [LARGE SCALE GENOMIC DNA]</scope>
    <source>
        <strain evidence="4">SP5</strain>
    </source>
</reference>
<evidence type="ECO:0000313" key="3">
    <source>
        <dbReference type="EMBL" id="OWK35554.1"/>
    </source>
</evidence>
<dbReference type="GO" id="GO:0006281">
    <property type="term" value="P:DNA repair"/>
    <property type="evidence" value="ECO:0007669"/>
    <property type="project" value="InterPro"/>
</dbReference>
<dbReference type="Gene3D" id="3.40.1170.60">
    <property type="match status" value="1"/>
</dbReference>
<dbReference type="PANTHER" id="PTHR11076:SF34">
    <property type="entry name" value="PROTEIN UMUC"/>
    <property type="match status" value="1"/>
</dbReference>
<dbReference type="GO" id="GO:0003684">
    <property type="term" value="F:damaged DNA binding"/>
    <property type="evidence" value="ECO:0007669"/>
    <property type="project" value="InterPro"/>
</dbReference>